<dbReference type="CDD" id="cd07989">
    <property type="entry name" value="LPLAT_AGPAT-like"/>
    <property type="match status" value="1"/>
</dbReference>
<reference evidence="5 6" key="1">
    <citation type="submission" date="2018-01" db="EMBL/GenBank/DDBJ databases">
        <title>Draft genome sequence of Jiangella sp. GTF31.</title>
        <authorList>
            <person name="Sahin N."/>
            <person name="Ay H."/>
            <person name="Saygin H."/>
        </authorList>
    </citation>
    <scope>NUCLEOTIDE SEQUENCE [LARGE SCALE GENOMIC DNA]</scope>
    <source>
        <strain evidence="5 6">GTF31</strain>
    </source>
</reference>
<gene>
    <name evidence="5" type="ORF">C1I92_19305</name>
</gene>
<dbReference type="AlphaFoldDB" id="A0A2W2C1N3"/>
<comment type="caution">
    <text evidence="5">The sequence shown here is derived from an EMBL/GenBank/DDBJ whole genome shotgun (WGS) entry which is preliminary data.</text>
</comment>
<evidence type="ECO:0000256" key="3">
    <source>
        <dbReference type="SAM" id="MobiDB-lite"/>
    </source>
</evidence>
<dbReference type="SMART" id="SM00563">
    <property type="entry name" value="PlsC"/>
    <property type="match status" value="1"/>
</dbReference>
<dbReference type="InterPro" id="IPR002123">
    <property type="entry name" value="Plipid/glycerol_acylTrfase"/>
</dbReference>
<dbReference type="GO" id="GO:0006654">
    <property type="term" value="P:phosphatidic acid biosynthetic process"/>
    <property type="evidence" value="ECO:0007669"/>
    <property type="project" value="TreeGrafter"/>
</dbReference>
<evidence type="ECO:0000313" key="5">
    <source>
        <dbReference type="EMBL" id="PZF81877.1"/>
    </source>
</evidence>
<dbReference type="Proteomes" id="UP000248764">
    <property type="component" value="Unassembled WGS sequence"/>
</dbReference>
<dbReference type="RefSeq" id="WP_111256277.1">
    <property type="nucleotide sequence ID" value="NZ_POTW01000049.1"/>
</dbReference>
<keyword evidence="6" id="KW-1185">Reference proteome</keyword>
<proteinExistence type="predicted"/>
<feature type="domain" description="Phospholipid/glycerol acyltransferase" evidence="4">
    <location>
        <begin position="52"/>
        <end position="172"/>
    </location>
</feature>
<dbReference type="PANTHER" id="PTHR10434:SF11">
    <property type="entry name" value="1-ACYL-SN-GLYCEROL-3-PHOSPHATE ACYLTRANSFERASE"/>
    <property type="match status" value="1"/>
</dbReference>
<feature type="region of interest" description="Disordered" evidence="3">
    <location>
        <begin position="220"/>
        <end position="265"/>
    </location>
</feature>
<dbReference type="GO" id="GO:0003841">
    <property type="term" value="F:1-acylglycerol-3-phosphate O-acyltransferase activity"/>
    <property type="evidence" value="ECO:0007669"/>
    <property type="project" value="TreeGrafter"/>
</dbReference>
<dbReference type="PANTHER" id="PTHR10434">
    <property type="entry name" value="1-ACYL-SN-GLYCEROL-3-PHOSPHATE ACYLTRANSFERASE"/>
    <property type="match status" value="1"/>
</dbReference>
<organism evidence="5 6">
    <name type="scientific">Jiangella anatolica</name>
    <dbReference type="NCBI Taxonomy" id="2670374"/>
    <lineage>
        <taxon>Bacteria</taxon>
        <taxon>Bacillati</taxon>
        <taxon>Actinomycetota</taxon>
        <taxon>Actinomycetes</taxon>
        <taxon>Jiangellales</taxon>
        <taxon>Jiangellaceae</taxon>
        <taxon>Jiangella</taxon>
    </lineage>
</organism>
<evidence type="ECO:0000256" key="2">
    <source>
        <dbReference type="ARBA" id="ARBA00023315"/>
    </source>
</evidence>
<feature type="compositionally biased region" description="Basic and acidic residues" evidence="3">
    <location>
        <begin position="255"/>
        <end position="265"/>
    </location>
</feature>
<evidence type="ECO:0000313" key="6">
    <source>
        <dbReference type="Proteomes" id="UP000248764"/>
    </source>
</evidence>
<dbReference type="Pfam" id="PF01553">
    <property type="entry name" value="Acyltransferase"/>
    <property type="match status" value="1"/>
</dbReference>
<keyword evidence="1 5" id="KW-0808">Transferase</keyword>
<evidence type="ECO:0000259" key="4">
    <source>
        <dbReference type="SMART" id="SM00563"/>
    </source>
</evidence>
<keyword evidence="2 5" id="KW-0012">Acyltransferase</keyword>
<accession>A0A2W2C1N3</accession>
<dbReference type="EMBL" id="POTW01000049">
    <property type="protein sequence ID" value="PZF81877.1"/>
    <property type="molecule type" value="Genomic_DNA"/>
</dbReference>
<evidence type="ECO:0000256" key="1">
    <source>
        <dbReference type="ARBA" id="ARBA00022679"/>
    </source>
</evidence>
<dbReference type="SUPFAM" id="SSF69593">
    <property type="entry name" value="Glycerol-3-phosphate (1)-acyltransferase"/>
    <property type="match status" value="1"/>
</dbReference>
<name>A0A2W2C1N3_9ACTN</name>
<protein>
    <submittedName>
        <fullName evidence="5">1-acyl-sn-glycerol-3-phosphate acyltransferase</fullName>
    </submittedName>
</protein>
<sequence>MSELPSTKRYHAAWHRWARFVAQRMLLRPVVHLTTKVSVRGAENLDGLDVPFVVVANHNSHLDAPLLVTELPRRYTRTMAVNAAADYFYRWWWMKAMTSVFFNTYPVSRTNADMGKGRGLANRLLSENVPVVVFPEGTRRNTEGGVKRFKPGAAALCIAQGVPCVPVAIIGTHEAMPVGHFWPKPGRPPVALVIGAPIRPQPGERTRELTERLEAKVAAMAATGDPGAEGKPLHDAAGPAQPADHAEQTEQAEQGSDRAQKEEAS</sequence>